<dbReference type="EMBL" id="JBEUWX010000002">
    <property type="protein sequence ID" value="MFA9950206.1"/>
    <property type="molecule type" value="Genomic_DNA"/>
</dbReference>
<protein>
    <submittedName>
        <fullName evidence="1">Chaperone modulator CbpM</fullName>
    </submittedName>
</protein>
<keyword evidence="2" id="KW-1185">Reference proteome</keyword>
<reference evidence="2" key="1">
    <citation type="submission" date="2024-06" db="EMBL/GenBank/DDBJ databases">
        <title>Radixoralia hellwigii gen. nov., sp nov., isolated from a root canal in the human oral cavity.</title>
        <authorList>
            <person name="Bartsch S."/>
            <person name="Wittmer A."/>
            <person name="Schulz A.-K."/>
            <person name="Neumann-Schaal M."/>
            <person name="Wolf J."/>
            <person name="Gronow S."/>
            <person name="Tennert C."/>
            <person name="Haecker G."/>
            <person name="Cieplik F."/>
            <person name="Al-Ahmad A."/>
        </authorList>
    </citation>
    <scope>NUCLEOTIDE SEQUENCE [LARGE SCALE GENOMIC DNA]</scope>
    <source>
        <strain evidence="2">Wk13</strain>
    </source>
</reference>
<sequence>MNHQEICSAVIIDEQMIESAEFAAICGVSAEWIALHVQAGVLPASGENPAAWRFSGSEIRRVHRLLALERDFDALPELAALVLDLQDEIARLRANQRKIGAL</sequence>
<evidence type="ECO:0000313" key="1">
    <source>
        <dbReference type="EMBL" id="MFA9950206.1"/>
    </source>
</evidence>
<comment type="caution">
    <text evidence="1">The sequence shown here is derived from an EMBL/GenBank/DDBJ whole genome shotgun (WGS) entry which is preliminary data.</text>
</comment>
<gene>
    <name evidence="1" type="ORF">ABCS64_07725</name>
</gene>
<name>A0ABV4UFR4_9RHOO</name>
<evidence type="ECO:0000313" key="2">
    <source>
        <dbReference type="Proteomes" id="UP001574673"/>
    </source>
</evidence>
<accession>A0ABV4UFR4</accession>
<dbReference type="Pfam" id="PF13591">
    <property type="entry name" value="MerR_2"/>
    <property type="match status" value="1"/>
</dbReference>
<organism evidence="1 2">
    <name type="scientific">Dentiradicibacter hellwigii</name>
    <dbReference type="NCBI Taxonomy" id="3149053"/>
    <lineage>
        <taxon>Bacteria</taxon>
        <taxon>Pseudomonadati</taxon>
        <taxon>Pseudomonadota</taxon>
        <taxon>Betaproteobacteria</taxon>
        <taxon>Rhodocyclales</taxon>
        <taxon>Rhodocyclaceae</taxon>
        <taxon>Dentiradicibacter</taxon>
    </lineage>
</organism>
<proteinExistence type="predicted"/>
<dbReference type="Gene3D" id="1.10.1660.10">
    <property type="match status" value="1"/>
</dbReference>
<dbReference type="RefSeq" id="WP_418891277.1">
    <property type="nucleotide sequence ID" value="NZ_JBEUWX010000002.1"/>
</dbReference>
<dbReference type="Proteomes" id="UP001574673">
    <property type="component" value="Unassembled WGS sequence"/>
</dbReference>